<name>A0ABU0J6R5_9HYPH</name>
<comment type="caution">
    <text evidence="1">The sequence shown here is derived from an EMBL/GenBank/DDBJ whole genome shotgun (WGS) entry which is preliminary data.</text>
</comment>
<dbReference type="InterPro" id="IPR007833">
    <property type="entry name" value="Capsule_polysaccharide_synth"/>
</dbReference>
<dbReference type="Pfam" id="PF05159">
    <property type="entry name" value="Capsule_synth"/>
    <property type="match status" value="3"/>
</dbReference>
<gene>
    <name evidence="1" type="ORF">QO011_002955</name>
</gene>
<dbReference type="RefSeq" id="WP_307273217.1">
    <property type="nucleotide sequence ID" value="NZ_JAUSVX010000005.1"/>
</dbReference>
<organism evidence="1 2">
    <name type="scientific">Labrys wisconsinensis</name>
    <dbReference type="NCBI Taxonomy" id="425677"/>
    <lineage>
        <taxon>Bacteria</taxon>
        <taxon>Pseudomonadati</taxon>
        <taxon>Pseudomonadota</taxon>
        <taxon>Alphaproteobacteria</taxon>
        <taxon>Hyphomicrobiales</taxon>
        <taxon>Xanthobacteraceae</taxon>
        <taxon>Labrys</taxon>
    </lineage>
</organism>
<evidence type="ECO:0000313" key="2">
    <source>
        <dbReference type="Proteomes" id="UP001242480"/>
    </source>
</evidence>
<accession>A0ABU0J6R5</accession>
<keyword evidence="2" id="KW-1185">Reference proteome</keyword>
<dbReference type="CDD" id="cd16440">
    <property type="entry name" value="beta_Kdo_transferase_KpsC_1"/>
    <property type="match status" value="1"/>
</dbReference>
<dbReference type="EMBL" id="JAUSVX010000005">
    <property type="protein sequence ID" value="MDQ0469939.1"/>
    <property type="molecule type" value="Genomic_DNA"/>
</dbReference>
<evidence type="ECO:0000313" key="1">
    <source>
        <dbReference type="EMBL" id="MDQ0469939.1"/>
    </source>
</evidence>
<sequence length="711" mass="77314">MHQLDRSDGISRPSWLPLQGAKIGVAASVLRSVPHLALFLETQSLHVRSTLTSRLDGVVGWGQGMSALRGLAFAAQSRLPFWVLEDGFLRSVGLGKQQARAFSLIIDDLGVYYDASCPSRLEAIIANEDSAWLAALGRAARERVVSDRLTKYNHLPDRPVALAAGGQARILLVDQVAGDRSIAGALASQNDFRRMIDTARRDRPGARLIVRVHPDVTAGLAAGVLTTLAQEDGLEVLDDLVSPHAVLDVVDEVWTVSSQLGFEAMMRGIPVTVFGVPFYAGYGLTDDRPDNTSASAALARRAALRPSLDALVGAALVRYPRYVDPVRERIATFDEAADRLVAERRRHLSLPDRAVCAGFSPLKRRIVRRLLGGPGKSIMFAGLRSALDLARAKQAAVCIDETETGQSAEVEVRAAGTRVLRLQEGFLRATGFDPQAAIPPLFCVNVQSSLAAAQDDSDLVRLLAATELPPALVARARALRETIMRRAATANGRLLTPDLRKRLADLRQRAEGKKVILVPEPMEVDASSASGSPAVRSTAALLEAVRADRPDHFLVYKAHADVATRNRAAGRGWEELRDLADAAIADGPILPLIDLADEVHVLSSPAGFQALLYGKPVVTWGTPFFAGWGVTEDRLIRPRRRLSLDELTGATLILYPHYIYPRTLLPCEPEDLIAFEDEQAVKYGAFPQPIAQFVRSAEYSLRMTGIRLPRF</sequence>
<dbReference type="Proteomes" id="UP001242480">
    <property type="component" value="Unassembled WGS sequence"/>
</dbReference>
<proteinExistence type="predicted"/>
<reference evidence="1 2" key="1">
    <citation type="submission" date="2023-07" db="EMBL/GenBank/DDBJ databases">
        <title>Genomic Encyclopedia of Type Strains, Phase IV (KMG-IV): sequencing the most valuable type-strain genomes for metagenomic binning, comparative biology and taxonomic classification.</title>
        <authorList>
            <person name="Goeker M."/>
        </authorList>
    </citation>
    <scope>NUCLEOTIDE SEQUENCE [LARGE SCALE GENOMIC DNA]</scope>
    <source>
        <strain evidence="1 2">DSM 19619</strain>
    </source>
</reference>
<protein>
    <submittedName>
        <fullName evidence="1">Capsular polysaccharide export protein</fullName>
    </submittedName>
</protein>